<evidence type="ECO:0000313" key="2">
    <source>
        <dbReference type="Proteomes" id="UP000008022"/>
    </source>
</evidence>
<protein>
    <submittedName>
        <fullName evidence="1">Uncharacterized protein</fullName>
    </submittedName>
</protein>
<keyword evidence="2" id="KW-1185">Reference proteome</keyword>
<organism evidence="1 2">
    <name type="scientific">Oryza rufipogon</name>
    <name type="common">Brownbeard rice</name>
    <name type="synonym">Asian wild rice</name>
    <dbReference type="NCBI Taxonomy" id="4529"/>
    <lineage>
        <taxon>Eukaryota</taxon>
        <taxon>Viridiplantae</taxon>
        <taxon>Streptophyta</taxon>
        <taxon>Embryophyta</taxon>
        <taxon>Tracheophyta</taxon>
        <taxon>Spermatophyta</taxon>
        <taxon>Magnoliopsida</taxon>
        <taxon>Liliopsida</taxon>
        <taxon>Poales</taxon>
        <taxon>Poaceae</taxon>
        <taxon>BOP clade</taxon>
        <taxon>Oryzoideae</taxon>
        <taxon>Oryzeae</taxon>
        <taxon>Oryzinae</taxon>
        <taxon>Oryza</taxon>
    </lineage>
</organism>
<reference evidence="1" key="2">
    <citation type="submission" date="2015-06" db="UniProtKB">
        <authorList>
            <consortium name="EnsemblPlants"/>
        </authorList>
    </citation>
    <scope>IDENTIFICATION</scope>
</reference>
<dbReference type="AlphaFoldDB" id="A0A0E0NJ27"/>
<name>A0A0E0NJ27_ORYRU</name>
<dbReference type="Proteomes" id="UP000008022">
    <property type="component" value="Unassembled WGS sequence"/>
</dbReference>
<evidence type="ECO:0000313" key="1">
    <source>
        <dbReference type="EnsemblPlants" id="ORUFI02G28920.1"/>
    </source>
</evidence>
<proteinExistence type="predicted"/>
<dbReference type="HOGENOM" id="CLU_2871637_0_0_1"/>
<dbReference type="Gramene" id="ORUFI02G28920.1">
    <property type="protein sequence ID" value="ORUFI02G28920.1"/>
    <property type="gene ID" value="ORUFI02G28920"/>
</dbReference>
<dbReference type="EnsemblPlants" id="ORUFI02G28920.1">
    <property type="protein sequence ID" value="ORUFI02G28920.1"/>
    <property type="gene ID" value="ORUFI02G28920"/>
</dbReference>
<reference evidence="2" key="1">
    <citation type="submission" date="2013-06" db="EMBL/GenBank/DDBJ databases">
        <authorList>
            <person name="Zhao Q."/>
        </authorList>
    </citation>
    <scope>NUCLEOTIDE SEQUENCE</scope>
    <source>
        <strain evidence="2">cv. W1943</strain>
    </source>
</reference>
<accession>A0A0E0NJ27</accession>
<sequence length="64" mass="6900">MAFQLDNGYYSHQGSSAVECSIGGAGLIWTGSVDMLPFWRSLAHECTTDLALNRSPVTLVLTPL</sequence>